<gene>
    <name evidence="2" type="ORF">PHLGIDRAFT_471847</name>
</gene>
<accession>A0A0C3RWR0</accession>
<reference evidence="2 3" key="1">
    <citation type="journal article" date="2014" name="PLoS Genet.">
        <title>Analysis of the Phlebiopsis gigantea genome, transcriptome and secretome provides insight into its pioneer colonization strategies of wood.</title>
        <authorList>
            <person name="Hori C."/>
            <person name="Ishida T."/>
            <person name="Igarashi K."/>
            <person name="Samejima M."/>
            <person name="Suzuki H."/>
            <person name="Master E."/>
            <person name="Ferreira P."/>
            <person name="Ruiz-Duenas F.J."/>
            <person name="Held B."/>
            <person name="Canessa P."/>
            <person name="Larrondo L.F."/>
            <person name="Schmoll M."/>
            <person name="Druzhinina I.S."/>
            <person name="Kubicek C.P."/>
            <person name="Gaskell J.A."/>
            <person name="Kersten P."/>
            <person name="St John F."/>
            <person name="Glasner J."/>
            <person name="Sabat G."/>
            <person name="Splinter BonDurant S."/>
            <person name="Syed K."/>
            <person name="Yadav J."/>
            <person name="Mgbeahuruike A.C."/>
            <person name="Kovalchuk A."/>
            <person name="Asiegbu F.O."/>
            <person name="Lackner G."/>
            <person name="Hoffmeister D."/>
            <person name="Rencoret J."/>
            <person name="Gutierrez A."/>
            <person name="Sun H."/>
            <person name="Lindquist E."/>
            <person name="Barry K."/>
            <person name="Riley R."/>
            <person name="Grigoriev I.V."/>
            <person name="Henrissat B."/>
            <person name="Kues U."/>
            <person name="Berka R.M."/>
            <person name="Martinez A.T."/>
            <person name="Covert S.F."/>
            <person name="Blanchette R.A."/>
            <person name="Cullen D."/>
        </authorList>
    </citation>
    <scope>NUCLEOTIDE SEQUENCE [LARGE SCALE GENOMIC DNA]</scope>
    <source>
        <strain evidence="2 3">11061_1 CR5-6</strain>
    </source>
</reference>
<proteinExistence type="predicted"/>
<evidence type="ECO:0000313" key="2">
    <source>
        <dbReference type="EMBL" id="KIP06091.1"/>
    </source>
</evidence>
<organism evidence="2 3">
    <name type="scientific">Phlebiopsis gigantea (strain 11061_1 CR5-6)</name>
    <name type="common">White-rot fungus</name>
    <name type="synonym">Peniophora gigantea</name>
    <dbReference type="NCBI Taxonomy" id="745531"/>
    <lineage>
        <taxon>Eukaryota</taxon>
        <taxon>Fungi</taxon>
        <taxon>Dikarya</taxon>
        <taxon>Basidiomycota</taxon>
        <taxon>Agaricomycotina</taxon>
        <taxon>Agaricomycetes</taxon>
        <taxon>Polyporales</taxon>
        <taxon>Phanerochaetaceae</taxon>
        <taxon>Phlebiopsis</taxon>
    </lineage>
</organism>
<dbReference type="AlphaFoldDB" id="A0A0C3RWR0"/>
<feature type="region of interest" description="Disordered" evidence="1">
    <location>
        <begin position="123"/>
        <end position="159"/>
    </location>
</feature>
<dbReference type="HOGENOM" id="CLU_1661439_0_0_1"/>
<evidence type="ECO:0000256" key="1">
    <source>
        <dbReference type="SAM" id="MobiDB-lite"/>
    </source>
</evidence>
<dbReference type="Proteomes" id="UP000053257">
    <property type="component" value="Unassembled WGS sequence"/>
</dbReference>
<name>A0A0C3RWR0_PHLG1</name>
<sequence>MIARTSPWEFIEPCSEGRSPTEVTCMFRLAPPMVWVGVTIINPAPPRLPLCDIRQRALRPATWLSGRLDPRCISLTELSLPLTLIGHGPALRTDPQRIQTIRSGQTLLPTQVTVTRTKVPTAESRGCSFKTRDNLRPAGLEPSSVTRDAPEPTLDTSWA</sequence>
<keyword evidence="3" id="KW-1185">Reference proteome</keyword>
<protein>
    <submittedName>
        <fullName evidence="2">Uncharacterized protein</fullName>
    </submittedName>
</protein>
<dbReference type="EMBL" id="KN840526">
    <property type="protein sequence ID" value="KIP06091.1"/>
    <property type="molecule type" value="Genomic_DNA"/>
</dbReference>
<evidence type="ECO:0000313" key="3">
    <source>
        <dbReference type="Proteomes" id="UP000053257"/>
    </source>
</evidence>